<comment type="caution">
    <text evidence="1">The sequence shown here is derived from an EMBL/GenBank/DDBJ whole genome shotgun (WGS) entry which is preliminary data.</text>
</comment>
<reference evidence="1 2" key="1">
    <citation type="submission" date="2024-12" db="EMBL/GenBank/DDBJ databases">
        <authorList>
            <person name="Hu S."/>
        </authorList>
    </citation>
    <scope>NUCLEOTIDE SEQUENCE [LARGE SCALE GENOMIC DNA]</scope>
    <source>
        <strain evidence="1 2">THG-T11</strain>
    </source>
</reference>
<protein>
    <submittedName>
        <fullName evidence="1">Uncharacterized protein</fullName>
    </submittedName>
</protein>
<evidence type="ECO:0000313" key="1">
    <source>
        <dbReference type="EMBL" id="MFN0254477.1"/>
    </source>
</evidence>
<proteinExistence type="predicted"/>
<keyword evidence="2" id="KW-1185">Reference proteome</keyword>
<evidence type="ECO:0000313" key="2">
    <source>
        <dbReference type="Proteomes" id="UP001517247"/>
    </source>
</evidence>
<dbReference type="Proteomes" id="UP001517247">
    <property type="component" value="Unassembled WGS sequence"/>
</dbReference>
<organism evidence="1 2">
    <name type="scientific">Pedobacter ureilyticus</name>
    <dbReference type="NCBI Taxonomy" id="1393051"/>
    <lineage>
        <taxon>Bacteria</taxon>
        <taxon>Pseudomonadati</taxon>
        <taxon>Bacteroidota</taxon>
        <taxon>Sphingobacteriia</taxon>
        <taxon>Sphingobacteriales</taxon>
        <taxon>Sphingobacteriaceae</taxon>
        <taxon>Pedobacter</taxon>
    </lineage>
</organism>
<accession>A0ABW9J1Q7</accession>
<gene>
    <name evidence="1" type="ORF">E6A44_002785</name>
</gene>
<dbReference type="EMBL" id="SSHJ02000001">
    <property type="protein sequence ID" value="MFN0254477.1"/>
    <property type="molecule type" value="Genomic_DNA"/>
</dbReference>
<dbReference type="RefSeq" id="WP_138721627.1">
    <property type="nucleotide sequence ID" value="NZ_SSHJ02000001.1"/>
</dbReference>
<name>A0ABW9J1Q7_9SPHI</name>
<sequence>MLRKIVSHEEANNLIELLRKSHSTKSTAVKTDVLLKNHNLGYSPRHLRAIVEFIRQNDLAAPSYLVSNTKVGYWLTSDTAEMKSFLDQELDRVSNQVTNINALRMRLITPKQKKQVEQLHIF</sequence>